<evidence type="ECO:0000313" key="8">
    <source>
        <dbReference type="EMBL" id="AYO77218.1"/>
    </source>
</evidence>
<evidence type="ECO:0000256" key="4">
    <source>
        <dbReference type="PIRSR" id="PIRSR037599-1"/>
    </source>
</evidence>
<dbReference type="Pfam" id="PF00293">
    <property type="entry name" value="NUDIX"/>
    <property type="match status" value="1"/>
</dbReference>
<feature type="binding site" evidence="5">
    <location>
        <begin position="10"/>
        <end position="11"/>
    </location>
    <ligand>
        <name>substrate</name>
    </ligand>
</feature>
<evidence type="ECO:0000256" key="6">
    <source>
        <dbReference type="PIRSR" id="PIRSR037599-3"/>
    </source>
</evidence>
<protein>
    <submittedName>
        <fullName evidence="8">NUDIX domain-containing protein</fullName>
    </submittedName>
</protein>
<gene>
    <name evidence="8" type="ORF">EBF16_10120</name>
</gene>
<dbReference type="PROSITE" id="PS51462">
    <property type="entry name" value="NUDIX"/>
    <property type="match status" value="1"/>
</dbReference>
<feature type="binding site" evidence="5">
    <location>
        <position position="44"/>
    </location>
    <ligand>
        <name>substrate</name>
    </ligand>
</feature>
<evidence type="ECO:0000256" key="2">
    <source>
        <dbReference type="ARBA" id="ARBA00022801"/>
    </source>
</evidence>
<feature type="binding site" evidence="6">
    <location>
        <position position="133"/>
    </location>
    <ligand>
        <name>Mg(2+)</name>
        <dbReference type="ChEBI" id="CHEBI:18420"/>
    </ligand>
</feature>
<dbReference type="PANTHER" id="PTHR43046">
    <property type="entry name" value="GDP-MANNOSE MANNOSYL HYDROLASE"/>
    <property type="match status" value="1"/>
</dbReference>
<evidence type="ECO:0000259" key="7">
    <source>
        <dbReference type="PROSITE" id="PS51462"/>
    </source>
</evidence>
<dbReference type="Proteomes" id="UP000280708">
    <property type="component" value="Chromosome"/>
</dbReference>
<feature type="domain" description="Nudix hydrolase" evidence="7">
    <location>
        <begin position="23"/>
        <end position="163"/>
    </location>
</feature>
<dbReference type="PANTHER" id="PTHR43046:SF12">
    <property type="entry name" value="GDP-MANNOSE MANNOSYL HYDROLASE"/>
    <property type="match status" value="1"/>
</dbReference>
<evidence type="ECO:0000256" key="1">
    <source>
        <dbReference type="ARBA" id="ARBA00022723"/>
    </source>
</evidence>
<dbReference type="EMBL" id="CP033230">
    <property type="protein sequence ID" value="AYO77218.1"/>
    <property type="molecule type" value="Genomic_DNA"/>
</dbReference>
<evidence type="ECO:0000313" key="9">
    <source>
        <dbReference type="Proteomes" id="UP000280708"/>
    </source>
</evidence>
<reference evidence="8 9" key="1">
    <citation type="submission" date="2018-10" db="EMBL/GenBank/DDBJ databases">
        <title>Characterization and genome analysis of a novel bacterium Sphingobium yanoikuyae SJTF8 capable of degrading PAHs.</title>
        <authorList>
            <person name="Yin C."/>
            <person name="Xiong W."/>
            <person name="Liang R."/>
        </authorList>
    </citation>
    <scope>NUCLEOTIDE SEQUENCE [LARGE SCALE GENOMIC DNA]</scope>
    <source>
        <strain evidence="8 9">SJTF8</strain>
    </source>
</reference>
<dbReference type="AlphaFoldDB" id="A0A3G2USU7"/>
<sequence length="168" mass="19029">MAADTESSGFLSPDTFAMAVDALPLISMDLCVTNASHQLMLGLRKNRPAQGFWFTPGGRIRKGEGQDVAFRRLVEEELSLTGVAFNRATLMGVWDHFYEESAFSNSVSTHYVNLPYWIALTEVEVAQISMKDQHIEWRWFDMAEDKNDSVHPYSQAYLNWLACSRAAE</sequence>
<name>A0A3G2USU7_SPHYA</name>
<evidence type="ECO:0000256" key="5">
    <source>
        <dbReference type="PIRSR" id="PIRSR037599-2"/>
    </source>
</evidence>
<feature type="site" description="Critical for catalysis" evidence="4">
    <location>
        <position position="134"/>
    </location>
</feature>
<feature type="binding site" evidence="5">
    <location>
        <position position="16"/>
    </location>
    <ligand>
        <name>substrate</name>
    </ligand>
</feature>
<proteinExistence type="predicted"/>
<comment type="cofactor">
    <cofactor evidence="6">
        <name>Mg(2+)</name>
        <dbReference type="ChEBI" id="CHEBI:18420"/>
    </cofactor>
    <text evidence="6">Binds 1 Mg(2+) ion per subunit.</text>
</comment>
<feature type="binding site" evidence="6">
    <location>
        <position position="77"/>
    </location>
    <ligand>
        <name>Mg(2+)</name>
        <dbReference type="ChEBI" id="CHEBI:18420"/>
    </ligand>
</feature>
<dbReference type="GO" id="GO:0008727">
    <property type="term" value="F:GDP-mannose mannosyl hydrolase activity"/>
    <property type="evidence" value="ECO:0007669"/>
    <property type="project" value="InterPro"/>
</dbReference>
<accession>A0A3G2USU7</accession>
<dbReference type="GO" id="GO:0046872">
    <property type="term" value="F:metal ion binding"/>
    <property type="evidence" value="ECO:0007669"/>
    <property type="project" value="UniProtKB-KW"/>
</dbReference>
<dbReference type="PIRSF" id="PIRSF037599">
    <property type="entry name" value="GDPMH"/>
    <property type="match status" value="1"/>
</dbReference>
<dbReference type="RefSeq" id="WP_122129665.1">
    <property type="nucleotide sequence ID" value="NZ_CP033230.1"/>
</dbReference>
<keyword evidence="2" id="KW-0378">Hydrolase</keyword>
<dbReference type="InterPro" id="IPR015797">
    <property type="entry name" value="NUDIX_hydrolase-like_dom_sf"/>
</dbReference>
<dbReference type="InterPro" id="IPR000086">
    <property type="entry name" value="NUDIX_hydrolase_dom"/>
</dbReference>
<feature type="binding site" evidence="6">
    <location>
        <position position="57"/>
    </location>
    <ligand>
        <name>Mg(2+)</name>
        <dbReference type="ChEBI" id="CHEBI:18420"/>
    </ligand>
</feature>
<organism evidence="8 9">
    <name type="scientific">Sphingobium yanoikuyae</name>
    <name type="common">Sphingomonas yanoikuyae</name>
    <dbReference type="NCBI Taxonomy" id="13690"/>
    <lineage>
        <taxon>Bacteria</taxon>
        <taxon>Pseudomonadati</taxon>
        <taxon>Pseudomonadota</taxon>
        <taxon>Alphaproteobacteria</taxon>
        <taxon>Sphingomonadales</taxon>
        <taxon>Sphingomonadaceae</taxon>
        <taxon>Sphingobium</taxon>
    </lineage>
</organism>
<dbReference type="InterPro" id="IPR033715">
    <property type="entry name" value="GDPMH"/>
</dbReference>
<evidence type="ECO:0000256" key="3">
    <source>
        <dbReference type="ARBA" id="ARBA00022842"/>
    </source>
</evidence>
<dbReference type="Gene3D" id="3.90.79.10">
    <property type="entry name" value="Nucleoside Triphosphate Pyrophosphohydrolase"/>
    <property type="match status" value="1"/>
</dbReference>
<dbReference type="SUPFAM" id="SSF55811">
    <property type="entry name" value="Nudix"/>
    <property type="match status" value="1"/>
</dbReference>
<keyword evidence="1 6" id="KW-0479">Metal-binding</keyword>
<keyword evidence="3 6" id="KW-0460">Magnesium</keyword>
<dbReference type="CDD" id="cd03430">
    <property type="entry name" value="NUDIX_GDPMH_NudD"/>
    <property type="match status" value="1"/>
</dbReference>